<reference evidence="3" key="1">
    <citation type="journal article" date="2020" name="Nat. Commun.">
        <title>Genome sequence of the cluster root forming white lupin.</title>
        <authorList>
            <person name="Hufnagel B."/>
            <person name="Marques A."/>
            <person name="Soriano A."/>
            <person name="Marques L."/>
            <person name="Divol F."/>
            <person name="Doumas P."/>
            <person name="Sallet E."/>
            <person name="Mancinotti D."/>
            <person name="Carrere S."/>
            <person name="Marande W."/>
            <person name="Arribat S."/>
            <person name="Keller J."/>
            <person name="Huneau C."/>
            <person name="Blein T."/>
            <person name="Aime D."/>
            <person name="Laguerre M."/>
            <person name="Taylor J."/>
            <person name="Schubert V."/>
            <person name="Nelson M."/>
            <person name="Geu-Flores F."/>
            <person name="Crespi M."/>
            <person name="Gallardo-Guerrero K."/>
            <person name="Delaux P.-M."/>
            <person name="Salse J."/>
            <person name="Berges H."/>
            <person name="Guyot R."/>
            <person name="Gouzy J."/>
            <person name="Peret B."/>
        </authorList>
    </citation>
    <scope>NUCLEOTIDE SEQUENCE [LARGE SCALE GENOMIC DNA]</scope>
    <source>
        <strain evidence="3">cv. Amiga</strain>
    </source>
</reference>
<dbReference type="AlphaFoldDB" id="A0A6A4P735"/>
<evidence type="ECO:0000256" key="1">
    <source>
        <dbReference type="SAM" id="Phobius"/>
    </source>
</evidence>
<evidence type="ECO:0000313" key="2">
    <source>
        <dbReference type="EMBL" id="KAE9597670.1"/>
    </source>
</evidence>
<accession>A0A6A4P735</accession>
<organism evidence="2 3">
    <name type="scientific">Lupinus albus</name>
    <name type="common">White lupine</name>
    <name type="synonym">Lupinus termis</name>
    <dbReference type="NCBI Taxonomy" id="3870"/>
    <lineage>
        <taxon>Eukaryota</taxon>
        <taxon>Viridiplantae</taxon>
        <taxon>Streptophyta</taxon>
        <taxon>Embryophyta</taxon>
        <taxon>Tracheophyta</taxon>
        <taxon>Spermatophyta</taxon>
        <taxon>Magnoliopsida</taxon>
        <taxon>eudicotyledons</taxon>
        <taxon>Gunneridae</taxon>
        <taxon>Pentapetalae</taxon>
        <taxon>rosids</taxon>
        <taxon>fabids</taxon>
        <taxon>Fabales</taxon>
        <taxon>Fabaceae</taxon>
        <taxon>Papilionoideae</taxon>
        <taxon>50 kb inversion clade</taxon>
        <taxon>genistoids sensu lato</taxon>
        <taxon>core genistoids</taxon>
        <taxon>Genisteae</taxon>
        <taxon>Lupinus</taxon>
    </lineage>
</organism>
<comment type="caution">
    <text evidence="2">The sequence shown here is derived from an EMBL/GenBank/DDBJ whole genome shotgun (WGS) entry which is preliminary data.</text>
</comment>
<keyword evidence="1" id="KW-1133">Transmembrane helix</keyword>
<evidence type="ECO:0000313" key="3">
    <source>
        <dbReference type="Proteomes" id="UP000447434"/>
    </source>
</evidence>
<keyword evidence="1" id="KW-0812">Transmembrane</keyword>
<gene>
    <name evidence="2" type="ORF">Lalb_Chr16g0389041</name>
</gene>
<feature type="transmembrane region" description="Helical" evidence="1">
    <location>
        <begin position="6"/>
        <end position="27"/>
    </location>
</feature>
<sequence length="84" mass="9949">MCIICFLTASIPYLFFSMLSIPSYLWIMRQKVKKEHKPLSRFVCYFPLFLSPFCCFSWVFFFGVPLKLLNSSYLMNISISTIPR</sequence>
<keyword evidence="1" id="KW-0472">Membrane</keyword>
<protein>
    <submittedName>
        <fullName evidence="2">Uncharacterized protein</fullName>
    </submittedName>
</protein>
<feature type="transmembrane region" description="Helical" evidence="1">
    <location>
        <begin position="39"/>
        <end position="64"/>
    </location>
</feature>
<proteinExistence type="predicted"/>
<keyword evidence="3" id="KW-1185">Reference proteome</keyword>
<dbReference type="Proteomes" id="UP000447434">
    <property type="component" value="Chromosome 16"/>
</dbReference>
<dbReference type="EMBL" id="WOCE01000016">
    <property type="protein sequence ID" value="KAE9597670.1"/>
    <property type="molecule type" value="Genomic_DNA"/>
</dbReference>
<name>A0A6A4P735_LUPAL</name>